<dbReference type="CDD" id="cd02440">
    <property type="entry name" value="AdoMet_MTases"/>
    <property type="match status" value="1"/>
</dbReference>
<dbReference type="SUPFAM" id="SSF53335">
    <property type="entry name" value="S-adenosyl-L-methionine-dependent methyltransferases"/>
    <property type="match status" value="1"/>
</dbReference>
<comment type="caution">
    <text evidence="7">The sequence shown here is derived from an EMBL/GenBank/DDBJ whole genome shotgun (WGS) entry which is preliminary data.</text>
</comment>
<feature type="binding site" evidence="6">
    <location>
        <position position="136"/>
    </location>
    <ligand>
        <name>S-adenosyl-L-methionine</name>
        <dbReference type="ChEBI" id="CHEBI:59789"/>
    </ligand>
</feature>
<keyword evidence="8" id="KW-1185">Reference proteome</keyword>
<evidence type="ECO:0000256" key="3">
    <source>
        <dbReference type="ARBA" id="ARBA00022603"/>
    </source>
</evidence>
<dbReference type="STRING" id="1548207.AXK11_02895"/>
<dbReference type="AlphaFoldDB" id="A0A139SRA7"/>
<dbReference type="HAMAP" id="MF_00735">
    <property type="entry name" value="Methyltr_PrmA"/>
    <property type="match status" value="1"/>
</dbReference>
<organism evidence="7 8">
    <name type="scientific">Cephaloticoccus primus</name>
    <dbReference type="NCBI Taxonomy" id="1548207"/>
    <lineage>
        <taxon>Bacteria</taxon>
        <taxon>Pseudomonadati</taxon>
        <taxon>Verrucomicrobiota</taxon>
        <taxon>Opitutia</taxon>
        <taxon>Opitutales</taxon>
        <taxon>Opitutaceae</taxon>
        <taxon>Cephaloticoccus</taxon>
    </lineage>
</organism>
<dbReference type="GO" id="GO:0032259">
    <property type="term" value="P:methylation"/>
    <property type="evidence" value="ECO:0007669"/>
    <property type="project" value="UniProtKB-KW"/>
</dbReference>
<name>A0A139SRA7_9BACT</name>
<dbReference type="Gene3D" id="3.40.50.150">
    <property type="entry name" value="Vaccinia Virus protein VP39"/>
    <property type="match status" value="1"/>
</dbReference>
<comment type="subcellular location">
    <subcellularLocation>
        <location evidence="6">Cytoplasm</location>
    </subcellularLocation>
</comment>
<feature type="binding site" evidence="6">
    <location>
        <position position="188"/>
    </location>
    <ligand>
        <name>S-adenosyl-L-methionine</name>
        <dbReference type="ChEBI" id="CHEBI:59789"/>
    </ligand>
</feature>
<dbReference type="GO" id="GO:0005840">
    <property type="term" value="C:ribosome"/>
    <property type="evidence" value="ECO:0007669"/>
    <property type="project" value="UniProtKB-KW"/>
</dbReference>
<evidence type="ECO:0000256" key="5">
    <source>
        <dbReference type="ARBA" id="ARBA00022691"/>
    </source>
</evidence>
<evidence type="ECO:0000256" key="2">
    <source>
        <dbReference type="ARBA" id="ARBA00022490"/>
    </source>
</evidence>
<keyword evidence="5 6" id="KW-0949">S-adenosyl-L-methionine</keyword>
<dbReference type="OrthoDB" id="9785995at2"/>
<comment type="similarity">
    <text evidence="1 6">Belongs to the methyltransferase superfamily. PrmA family.</text>
</comment>
<dbReference type="GO" id="GO:0005737">
    <property type="term" value="C:cytoplasm"/>
    <property type="evidence" value="ECO:0007669"/>
    <property type="project" value="UniProtKB-SubCell"/>
</dbReference>
<evidence type="ECO:0000313" key="7">
    <source>
        <dbReference type="EMBL" id="KXU37135.1"/>
    </source>
</evidence>
<dbReference type="Proteomes" id="UP000070058">
    <property type="component" value="Unassembled WGS sequence"/>
</dbReference>
<dbReference type="RefSeq" id="WP_068629073.1">
    <property type="nucleotide sequence ID" value="NZ_LSZQ01000022.1"/>
</dbReference>
<dbReference type="InterPro" id="IPR004498">
    <property type="entry name" value="Ribosomal_PrmA_MeTrfase"/>
</dbReference>
<evidence type="ECO:0000313" key="8">
    <source>
        <dbReference type="Proteomes" id="UP000070058"/>
    </source>
</evidence>
<proteinExistence type="inferred from homology"/>
<comment type="function">
    <text evidence="6">Methylates ribosomal protein L11.</text>
</comment>
<dbReference type="PANTHER" id="PTHR43648:SF1">
    <property type="entry name" value="ELECTRON TRANSFER FLAVOPROTEIN BETA SUBUNIT LYSINE METHYLTRANSFERASE"/>
    <property type="match status" value="1"/>
</dbReference>
<keyword evidence="2 6" id="KW-0963">Cytoplasm</keyword>
<feature type="binding site" evidence="6">
    <location>
        <position position="166"/>
    </location>
    <ligand>
        <name>S-adenosyl-L-methionine</name>
        <dbReference type="ChEBI" id="CHEBI:59789"/>
    </ligand>
</feature>
<comment type="catalytic activity">
    <reaction evidence="6">
        <text>L-lysyl-[protein] + 3 S-adenosyl-L-methionine = N(6),N(6),N(6)-trimethyl-L-lysyl-[protein] + 3 S-adenosyl-L-homocysteine + 3 H(+)</text>
        <dbReference type="Rhea" id="RHEA:54192"/>
        <dbReference type="Rhea" id="RHEA-COMP:9752"/>
        <dbReference type="Rhea" id="RHEA-COMP:13826"/>
        <dbReference type="ChEBI" id="CHEBI:15378"/>
        <dbReference type="ChEBI" id="CHEBI:29969"/>
        <dbReference type="ChEBI" id="CHEBI:57856"/>
        <dbReference type="ChEBI" id="CHEBI:59789"/>
        <dbReference type="ChEBI" id="CHEBI:61961"/>
    </reaction>
</comment>
<evidence type="ECO:0000256" key="6">
    <source>
        <dbReference type="HAMAP-Rule" id="MF_00735"/>
    </source>
</evidence>
<accession>A0A139SRA7</accession>
<dbReference type="EMBL" id="LSZQ01000022">
    <property type="protein sequence ID" value="KXU37135.1"/>
    <property type="molecule type" value="Genomic_DNA"/>
</dbReference>
<evidence type="ECO:0000256" key="1">
    <source>
        <dbReference type="ARBA" id="ARBA00009741"/>
    </source>
</evidence>
<dbReference type="Pfam" id="PF06325">
    <property type="entry name" value="PrmA"/>
    <property type="match status" value="1"/>
</dbReference>
<keyword evidence="7" id="KW-0689">Ribosomal protein</keyword>
<gene>
    <name evidence="6" type="primary">prmA</name>
    <name evidence="7" type="ORF">AXK11_02895</name>
</gene>
<dbReference type="InterPro" id="IPR029063">
    <property type="entry name" value="SAM-dependent_MTases_sf"/>
</dbReference>
<keyword evidence="7" id="KW-0687">Ribonucleoprotein</keyword>
<dbReference type="GO" id="GO:0016279">
    <property type="term" value="F:protein-lysine N-methyltransferase activity"/>
    <property type="evidence" value="ECO:0007669"/>
    <property type="project" value="RHEA"/>
</dbReference>
<dbReference type="PANTHER" id="PTHR43648">
    <property type="entry name" value="ELECTRON TRANSFER FLAVOPROTEIN BETA SUBUNIT LYSINE METHYLTRANSFERASE"/>
    <property type="match status" value="1"/>
</dbReference>
<dbReference type="PIRSF" id="PIRSF000401">
    <property type="entry name" value="RPL11_MTase"/>
    <property type="match status" value="1"/>
</dbReference>
<keyword evidence="4 6" id="KW-0808">Transferase</keyword>
<dbReference type="EC" id="2.1.1.-" evidence="6"/>
<feature type="binding site" evidence="6">
    <location>
        <position position="232"/>
    </location>
    <ligand>
        <name>S-adenosyl-L-methionine</name>
        <dbReference type="ChEBI" id="CHEBI:59789"/>
    </ligand>
</feature>
<reference evidence="8" key="1">
    <citation type="submission" date="2016-02" db="EMBL/GenBank/DDBJ databases">
        <authorList>
            <person name="Sanders J.G."/>
            <person name="Lin J.Y."/>
            <person name="Wertz J.T."/>
            <person name="Russell J.A."/>
            <person name="Moreau C.S."/>
            <person name="Powell S."/>
        </authorList>
    </citation>
    <scope>NUCLEOTIDE SEQUENCE [LARGE SCALE GENOMIC DNA]</scope>
    <source>
        <strain evidence="8">CAG34</strain>
    </source>
</reference>
<dbReference type="InterPro" id="IPR050078">
    <property type="entry name" value="Ribosomal_L11_MeTrfase_PrmA"/>
</dbReference>
<keyword evidence="3 6" id="KW-0489">Methyltransferase</keyword>
<evidence type="ECO:0000256" key="4">
    <source>
        <dbReference type="ARBA" id="ARBA00022679"/>
    </source>
</evidence>
<protein>
    <recommendedName>
        <fullName evidence="6">Ribosomal protein L11 methyltransferase</fullName>
        <shortName evidence="6">L11 Mtase</shortName>
        <ecNumber evidence="6">2.1.1.-</ecNumber>
    </recommendedName>
</protein>
<sequence length="299" mass="31914">MILYELRAEVAPEAVEEIDGAIQAAELLGWNIVEDALAHTAALVAVFESEAEAWRAWEQLREACSALAAAEVQPALRQLAEPEWRESYRAHFRAWQFGRLHWAPIWEQDAFVLPEGHEVLWLDPGLAFGTGNHETTRLCVERLVELAARAAAGGESPRGLRVIDAGCGSGILALSAAKLGLGPVVGFDNDPEAVRVSEENAALNGLSGAVEFFVGDLVSGLAGRQAELVLANILAPVLIEFAAPLVAAVAPGGTLVLSGILTSEGKAVSEAFRRAAPDWHFAESHTLGEWCDITCTRPA</sequence>